<reference evidence="4 6" key="2">
    <citation type="submission" date="2019-10" db="EMBL/GenBank/DDBJ databases">
        <title>Draft genome sequence of Marinobacter hydrocarbonoclasticus NCT7M from the microbiome of the marine copepod.</title>
        <authorList>
            <person name="Nuttall R."/>
            <person name="Sharma G."/>
            <person name="Moisander P."/>
        </authorList>
    </citation>
    <scope>NUCLEOTIDE SEQUENCE [LARGE SCALE GENOMIC DNA]</scope>
    <source>
        <strain evidence="4 6">NCT7M</strain>
    </source>
</reference>
<feature type="domain" description="Rhodanese" evidence="2">
    <location>
        <begin position="38"/>
        <end position="171"/>
    </location>
</feature>
<name>A0A350RUZ2_MARNT</name>
<dbReference type="InterPro" id="IPR036873">
    <property type="entry name" value="Rhodanese-like_dom_sf"/>
</dbReference>
<organism evidence="3 5">
    <name type="scientific">Marinobacter nauticus</name>
    <name type="common">Marinobacter hydrocarbonoclasticus</name>
    <name type="synonym">Marinobacter aquaeolei</name>
    <dbReference type="NCBI Taxonomy" id="2743"/>
    <lineage>
        <taxon>Bacteria</taxon>
        <taxon>Pseudomonadati</taxon>
        <taxon>Pseudomonadota</taxon>
        <taxon>Gammaproteobacteria</taxon>
        <taxon>Pseudomonadales</taxon>
        <taxon>Marinobacteraceae</taxon>
        <taxon>Marinobacter</taxon>
    </lineage>
</organism>
<dbReference type="RefSeq" id="WP_153739851.1">
    <property type="nucleotide sequence ID" value="NZ_CAXEXJ010000082.1"/>
</dbReference>
<evidence type="ECO:0000256" key="1">
    <source>
        <dbReference type="SAM" id="SignalP"/>
    </source>
</evidence>
<evidence type="ECO:0000259" key="2">
    <source>
        <dbReference type="PROSITE" id="PS50206"/>
    </source>
</evidence>
<dbReference type="EMBL" id="WBMP01000001">
    <property type="protein sequence ID" value="KAE8547591.1"/>
    <property type="molecule type" value="Genomic_DNA"/>
</dbReference>
<dbReference type="Proteomes" id="UP000469950">
    <property type="component" value="Unassembled WGS sequence"/>
</dbReference>
<evidence type="ECO:0000313" key="3">
    <source>
        <dbReference type="EMBL" id="HAC29044.1"/>
    </source>
</evidence>
<dbReference type="Pfam" id="PF00581">
    <property type="entry name" value="Rhodanese"/>
    <property type="match status" value="1"/>
</dbReference>
<keyword evidence="3" id="KW-0808">Transferase</keyword>
<comment type="caution">
    <text evidence="3">The sequence shown here is derived from an EMBL/GenBank/DDBJ whole genome shotgun (WGS) entry which is preliminary data.</text>
</comment>
<evidence type="ECO:0000313" key="6">
    <source>
        <dbReference type="Proteomes" id="UP000469950"/>
    </source>
</evidence>
<dbReference type="Proteomes" id="UP000261325">
    <property type="component" value="Unassembled WGS sequence"/>
</dbReference>
<dbReference type="GO" id="GO:0016740">
    <property type="term" value="F:transferase activity"/>
    <property type="evidence" value="ECO:0007669"/>
    <property type="project" value="UniProtKB-KW"/>
</dbReference>
<dbReference type="AlphaFoldDB" id="A0A350RUZ2"/>
<sequence>MKPIVVSVLFFLTVAMSAQAEDALSVTPEQTWDAVQEQGDHLLFIDVRDPVEIMFIGFTDAVDRNIPFQLVDRTRWNDEKGVFAMDINEDFVAQVDAALKEKGLTRDSLIITMCRSGSARGKPSADYLLERGFTNVKYIDNGFQGSTVKDGEKKGFRVQNGWQNSGLPWSTKANPEKIYRFPASGT</sequence>
<reference evidence="3 5" key="1">
    <citation type="journal article" date="2018" name="Nat. Biotechnol.">
        <title>A standardized bacterial taxonomy based on genome phylogeny substantially revises the tree of life.</title>
        <authorList>
            <person name="Parks D.H."/>
            <person name="Chuvochina M."/>
            <person name="Waite D.W."/>
            <person name="Rinke C."/>
            <person name="Skarshewski A."/>
            <person name="Chaumeil P.A."/>
            <person name="Hugenholtz P."/>
        </authorList>
    </citation>
    <scope>NUCLEOTIDE SEQUENCE [LARGE SCALE GENOMIC DNA]</scope>
    <source>
        <strain evidence="3">UBA9049</strain>
    </source>
</reference>
<feature type="chain" id="PRO_5033780620" evidence="1">
    <location>
        <begin position="21"/>
        <end position="186"/>
    </location>
</feature>
<evidence type="ECO:0000313" key="5">
    <source>
        <dbReference type="Proteomes" id="UP000261325"/>
    </source>
</evidence>
<gene>
    <name evidence="3" type="ORF">DCF82_14710</name>
    <name evidence="4" type="ORF">F6453_0483</name>
</gene>
<dbReference type="PROSITE" id="PS50206">
    <property type="entry name" value="RHODANESE_3"/>
    <property type="match status" value="1"/>
</dbReference>
<evidence type="ECO:0000313" key="4">
    <source>
        <dbReference type="EMBL" id="KAE8547591.1"/>
    </source>
</evidence>
<dbReference type="InterPro" id="IPR001763">
    <property type="entry name" value="Rhodanese-like_dom"/>
</dbReference>
<dbReference type="SUPFAM" id="SSF52821">
    <property type="entry name" value="Rhodanese/Cell cycle control phosphatase"/>
    <property type="match status" value="1"/>
</dbReference>
<dbReference type="Gene3D" id="3.40.250.10">
    <property type="entry name" value="Rhodanese-like domain"/>
    <property type="match status" value="1"/>
</dbReference>
<dbReference type="EMBL" id="DLYI01000196">
    <property type="protein sequence ID" value="HAC29044.1"/>
    <property type="molecule type" value="Genomic_DNA"/>
</dbReference>
<accession>A0A350RUZ2</accession>
<feature type="signal peptide" evidence="1">
    <location>
        <begin position="1"/>
        <end position="20"/>
    </location>
</feature>
<keyword evidence="1" id="KW-0732">Signal</keyword>
<proteinExistence type="predicted"/>
<protein>
    <submittedName>
        <fullName evidence="3 4">Sulfurtransferase</fullName>
    </submittedName>
</protein>